<proteinExistence type="predicted"/>
<protein>
    <submittedName>
        <fullName evidence="1">Ankyrin 6</fullName>
    </submittedName>
</protein>
<reference evidence="1" key="1">
    <citation type="submission" date="2018-02" db="EMBL/GenBank/DDBJ databases">
        <title>Identification of a novel virus in wasp, Microplitis similis bracovirus: a possible new species of Polydnaviridae.</title>
        <authorList>
            <person name="He L."/>
            <person name="Yu H."/>
            <person name="Ouyang Y."/>
            <person name="Peng J."/>
            <person name="Huang G."/>
        </authorList>
    </citation>
    <scope>NUCLEOTIDE SEQUENCE</scope>
</reference>
<dbReference type="EMBL" id="MG953194">
    <property type="protein sequence ID" value="AYU58925.1"/>
    <property type="molecule type" value="Genomic_DNA"/>
</dbReference>
<organism evidence="1">
    <name type="scientific">Microplitis similis bracovirus</name>
    <dbReference type="NCBI Taxonomy" id="2487141"/>
    <lineage>
        <taxon>Viruses</taxon>
        <taxon>Viruses incertae sedis</taxon>
        <taxon>Polydnaviriformidae</taxon>
        <taxon>Bracoviriform</taxon>
    </lineage>
</organism>
<name>A0A3G4R8S4_9VIRU</name>
<sequence length="121" mass="13506">MMKSFKPKKKLPAVRKCSVMNGNVKTFGKAYNDIKLAGKGSNLLERTSDFSDESSLSDSSSVTYENEVSKAGNTRVLYLPMLVNKIKAIAFEHELLVKMHEIFSEAAKLLEVYVALRDTVN</sequence>
<accession>A0A3G4R8S4</accession>
<evidence type="ECO:0000313" key="1">
    <source>
        <dbReference type="EMBL" id="AYU58925.1"/>
    </source>
</evidence>